<dbReference type="PANTHER" id="PTHR45453:SF1">
    <property type="entry name" value="PHOSPHATE REGULON SENSOR PROTEIN PHOR"/>
    <property type="match status" value="1"/>
</dbReference>
<dbReference type="GO" id="GO:0005886">
    <property type="term" value="C:plasma membrane"/>
    <property type="evidence" value="ECO:0007669"/>
    <property type="project" value="TreeGrafter"/>
</dbReference>
<dbReference type="CDD" id="cd00082">
    <property type="entry name" value="HisKA"/>
    <property type="match status" value="1"/>
</dbReference>
<evidence type="ECO:0000259" key="7">
    <source>
        <dbReference type="PROSITE" id="PS50109"/>
    </source>
</evidence>
<dbReference type="GO" id="GO:0000155">
    <property type="term" value="F:phosphorelay sensor kinase activity"/>
    <property type="evidence" value="ECO:0007669"/>
    <property type="project" value="InterPro"/>
</dbReference>
<dbReference type="SMART" id="SM00387">
    <property type="entry name" value="HATPase_c"/>
    <property type="match status" value="1"/>
</dbReference>
<accession>A0A7W5FUF9</accession>
<dbReference type="GO" id="GO:0016036">
    <property type="term" value="P:cellular response to phosphate starvation"/>
    <property type="evidence" value="ECO:0007669"/>
    <property type="project" value="TreeGrafter"/>
</dbReference>
<evidence type="ECO:0000256" key="3">
    <source>
        <dbReference type="ARBA" id="ARBA00022553"/>
    </source>
</evidence>
<evidence type="ECO:0000256" key="5">
    <source>
        <dbReference type="ARBA" id="ARBA00022777"/>
    </source>
</evidence>
<evidence type="ECO:0000256" key="4">
    <source>
        <dbReference type="ARBA" id="ARBA00022679"/>
    </source>
</evidence>
<keyword evidence="6" id="KW-0902">Two-component regulatory system</keyword>
<evidence type="ECO:0000313" key="8">
    <source>
        <dbReference type="EMBL" id="MBB3119661.1"/>
    </source>
</evidence>
<dbReference type="EC" id="2.7.13.3" evidence="2"/>
<evidence type="ECO:0000256" key="2">
    <source>
        <dbReference type="ARBA" id="ARBA00012438"/>
    </source>
</evidence>
<dbReference type="Pfam" id="PF02518">
    <property type="entry name" value="HATPase_c"/>
    <property type="match status" value="1"/>
</dbReference>
<dbReference type="PROSITE" id="PS50109">
    <property type="entry name" value="HIS_KIN"/>
    <property type="match status" value="1"/>
</dbReference>
<comment type="caution">
    <text evidence="8">The sequence shown here is derived from an EMBL/GenBank/DDBJ whole genome shotgun (WGS) entry which is preliminary data.</text>
</comment>
<comment type="catalytic activity">
    <reaction evidence="1">
        <text>ATP + protein L-histidine = ADP + protein N-phospho-L-histidine.</text>
        <dbReference type="EC" id="2.7.13.3"/>
    </reaction>
</comment>
<dbReference type="RefSeq" id="WP_183441486.1">
    <property type="nucleotide sequence ID" value="NZ_JACHXD010000007.1"/>
</dbReference>
<reference evidence="8 9" key="1">
    <citation type="submission" date="2020-08" db="EMBL/GenBank/DDBJ databases">
        <title>Genomic Encyclopedia of Type Strains, Phase III (KMG-III): the genomes of soil and plant-associated and newly described type strains.</title>
        <authorList>
            <person name="Whitman W."/>
        </authorList>
    </citation>
    <scope>NUCLEOTIDE SEQUENCE [LARGE SCALE GENOMIC DNA]</scope>
    <source>
        <strain evidence="8 9">CECT 8897</strain>
    </source>
</reference>
<keyword evidence="9" id="KW-1185">Reference proteome</keyword>
<feature type="domain" description="Histidine kinase" evidence="7">
    <location>
        <begin position="22"/>
        <end position="252"/>
    </location>
</feature>
<dbReference type="InterPro" id="IPR003661">
    <property type="entry name" value="HisK_dim/P_dom"/>
</dbReference>
<dbReference type="InterPro" id="IPR003594">
    <property type="entry name" value="HATPase_dom"/>
</dbReference>
<dbReference type="PRINTS" id="PR00344">
    <property type="entry name" value="BCTRLSENSOR"/>
</dbReference>
<evidence type="ECO:0000256" key="6">
    <source>
        <dbReference type="ARBA" id="ARBA00023012"/>
    </source>
</evidence>
<proteinExistence type="predicted"/>
<dbReference type="InterPro" id="IPR004358">
    <property type="entry name" value="Sig_transdc_His_kin-like_C"/>
</dbReference>
<dbReference type="InterPro" id="IPR036890">
    <property type="entry name" value="HATPase_C_sf"/>
</dbReference>
<sequence>MSEDKDQGKDMAQQSNLIFLSNFVHQVVNPLNGICGTLDNYIEGVFDQNTGKKKINAVRAQLEQCISLIRNLAFFAEFSVVPAEAHGGERGLKAPTKYAKADMTSIILESVQFFQDTAKEKNMALELIRSQNSYVVNARPELVRQVFMNIFDNWVKYGYPDQKVKAKFSTNRKSELIIEVSGFSKGFSNADAERIFDLGFRSTEARATLAQGSGIGLWVCRAIMDNVGGKISVSHSARNEKTVFRIAFPKELWN</sequence>
<dbReference type="SUPFAM" id="SSF55874">
    <property type="entry name" value="ATPase domain of HSP90 chaperone/DNA topoisomerase II/histidine kinase"/>
    <property type="match status" value="1"/>
</dbReference>
<dbReference type="EMBL" id="JACHXD010000007">
    <property type="protein sequence ID" value="MBB3119661.1"/>
    <property type="molecule type" value="Genomic_DNA"/>
</dbReference>
<name>A0A7W5FUF9_9BURK</name>
<evidence type="ECO:0000313" key="9">
    <source>
        <dbReference type="Proteomes" id="UP000541535"/>
    </source>
</evidence>
<keyword evidence="3" id="KW-0597">Phosphoprotein</keyword>
<protein>
    <recommendedName>
        <fullName evidence="2">histidine kinase</fullName>
        <ecNumber evidence="2">2.7.13.3</ecNumber>
    </recommendedName>
</protein>
<dbReference type="InterPro" id="IPR050351">
    <property type="entry name" value="BphY/WalK/GraS-like"/>
</dbReference>
<dbReference type="Proteomes" id="UP000541535">
    <property type="component" value="Unassembled WGS sequence"/>
</dbReference>
<dbReference type="GO" id="GO:0004721">
    <property type="term" value="F:phosphoprotein phosphatase activity"/>
    <property type="evidence" value="ECO:0007669"/>
    <property type="project" value="TreeGrafter"/>
</dbReference>
<gene>
    <name evidence="8" type="ORF">FHS03_002716</name>
</gene>
<dbReference type="PANTHER" id="PTHR45453">
    <property type="entry name" value="PHOSPHATE REGULON SENSOR PROTEIN PHOR"/>
    <property type="match status" value="1"/>
</dbReference>
<dbReference type="InterPro" id="IPR005467">
    <property type="entry name" value="His_kinase_dom"/>
</dbReference>
<dbReference type="Gene3D" id="3.30.565.10">
    <property type="entry name" value="Histidine kinase-like ATPase, C-terminal domain"/>
    <property type="match status" value="1"/>
</dbReference>
<organism evidence="8 9">
    <name type="scientific">Pseudoduganella violacea</name>
    <dbReference type="NCBI Taxonomy" id="1715466"/>
    <lineage>
        <taxon>Bacteria</taxon>
        <taxon>Pseudomonadati</taxon>
        <taxon>Pseudomonadota</taxon>
        <taxon>Betaproteobacteria</taxon>
        <taxon>Burkholderiales</taxon>
        <taxon>Oxalobacteraceae</taxon>
        <taxon>Telluria group</taxon>
        <taxon>Pseudoduganella</taxon>
    </lineage>
</organism>
<evidence type="ECO:0000256" key="1">
    <source>
        <dbReference type="ARBA" id="ARBA00000085"/>
    </source>
</evidence>
<keyword evidence="4" id="KW-0808">Transferase</keyword>
<keyword evidence="5 8" id="KW-0418">Kinase</keyword>
<dbReference type="AlphaFoldDB" id="A0A7W5FUF9"/>